<reference evidence="1 2" key="1">
    <citation type="submission" date="2015-09" db="EMBL/GenBank/DDBJ databases">
        <authorList>
            <consortium name="Pathogen Informatics"/>
        </authorList>
    </citation>
    <scope>NUCLEOTIDE SEQUENCE [LARGE SCALE GENOMIC DNA]</scope>
    <source>
        <strain evidence="1 2">2789STDY5608887</strain>
    </source>
</reference>
<gene>
    <name evidence="1" type="ORF">ERS852444_00856</name>
</gene>
<evidence type="ECO:0000313" key="1">
    <source>
        <dbReference type="EMBL" id="CUM86630.1"/>
    </source>
</evidence>
<dbReference type="Proteomes" id="UP000095453">
    <property type="component" value="Unassembled WGS sequence"/>
</dbReference>
<dbReference type="EMBL" id="CYXX01000004">
    <property type="protein sequence ID" value="CUM86630.1"/>
    <property type="molecule type" value="Genomic_DNA"/>
</dbReference>
<protein>
    <submittedName>
        <fullName evidence="1">Uncharacterized protein</fullName>
    </submittedName>
</protein>
<evidence type="ECO:0000313" key="2">
    <source>
        <dbReference type="Proteomes" id="UP000095453"/>
    </source>
</evidence>
<proteinExistence type="predicted"/>
<name>A0A173S8N5_9FIRM</name>
<sequence>MQAIAFHCKECRKGLRMEYLPCGCEDDIVLKGIMIRCKTCTRVITPMKMTEAQIIKGAKDGKYFI</sequence>
<accession>A0A173S8N5</accession>
<dbReference type="AlphaFoldDB" id="A0A173S8N5"/>
<organism evidence="1 2">
    <name type="scientific">Roseburia inulinivorans</name>
    <dbReference type="NCBI Taxonomy" id="360807"/>
    <lineage>
        <taxon>Bacteria</taxon>
        <taxon>Bacillati</taxon>
        <taxon>Bacillota</taxon>
        <taxon>Clostridia</taxon>
        <taxon>Lachnospirales</taxon>
        <taxon>Lachnospiraceae</taxon>
        <taxon>Roseburia</taxon>
    </lineage>
</organism>